<dbReference type="Proteomes" id="UP001526143">
    <property type="component" value="Unassembled WGS sequence"/>
</dbReference>
<keyword evidence="5" id="KW-0472">Membrane</keyword>
<keyword evidence="5" id="KW-1133">Transmembrane helix</keyword>
<dbReference type="SMART" id="SM00304">
    <property type="entry name" value="HAMP"/>
    <property type="match status" value="2"/>
</dbReference>
<evidence type="ECO:0000256" key="2">
    <source>
        <dbReference type="ARBA" id="ARBA00023224"/>
    </source>
</evidence>
<organism evidence="9 10">
    <name type="scientific">Plectonema radiosum NIES-515</name>
    <dbReference type="NCBI Taxonomy" id="2986073"/>
    <lineage>
        <taxon>Bacteria</taxon>
        <taxon>Bacillati</taxon>
        <taxon>Cyanobacteriota</taxon>
        <taxon>Cyanophyceae</taxon>
        <taxon>Oscillatoriophycideae</taxon>
        <taxon>Oscillatoriales</taxon>
        <taxon>Microcoleaceae</taxon>
        <taxon>Plectonema</taxon>
    </lineage>
</organism>
<dbReference type="SUPFAM" id="SSF55781">
    <property type="entry name" value="GAF domain-like"/>
    <property type="match status" value="1"/>
</dbReference>
<evidence type="ECO:0000313" key="9">
    <source>
        <dbReference type="EMBL" id="MCV3212150.1"/>
    </source>
</evidence>
<sequence>MFNKTDSAQSSDAEKNASFISSEVSLEKVTDSSIKRLRSNGRSQKNANSPLNRANGVFKRLNLGSKATLLAIAISTLPVLAIGSLAYHIASFSISNKLSALQQAEAEGLANKVNRFMIERYGDIQVLASLPILINSSVKGVTTQQDREAVLNKIVESYKVYDSIAVFDLKGEPILQSQGEPLTNHSDRDYFQLVLKSGRPLISKPEVSKSTRLLSIFMVSPVKDAVTGETIAIVRTRMPVKNLEEVIKNYSFAGQEYHLIDASGKFFMSSQTKQIGREAKINFPGLGKLQATKKEATFKTINQINNKEQLVSYAAENLNGLPDLKWQVILATDTAMAFAPERDLLLAILGGTALTTLLVSLVAGWLAKRAIQPILNATQTVARLGQGQLNTRLEINSQDELGELGENINLMAEQLQMLLKEQQLDAERAKIITEITLRIRRNLKSEDIFKTAVREVRSCLKSDRLVIYKLDRTTWEGIIVAESVAPGYPKMMGVQIDDPCFRDRHVETYKDGRVRAIANIYQEASLQNANCYIKMLEKFSVKANLIAPMIIDGQLVGLMIAHQCDSPRFWQQAEMDLFKQIATQVGYALEQAKLLEELEERRHHAEQGSEDERHQKEALQMQLLELLGEVEGAARGDLTVRADVTTGEIGTVADFFNSIVENLRLIVTQVKLAAYQVNYAIGSNEGAMRELAEDAIFQASEINRTLDTVDQMTYSIQYVAENAQQAAKVAQNASHTAKKSGKAMDMTVQNILKLRETIGETAKKVKRLGESTQQISRVVSLINQIAMQTNLLAINAGIEAARAGEEGQGFAVVAEEVGELAARSAAATKEIEQIVENIQRETSEVVQAMEVGTAQVVEGTRIVEDAKSSLSQILDVSRQIDSLVQSISTATTSQVETSQTVSQLMREIAKVSERTSYSSRQVSESLQQTAVISQELQETVETFKVD</sequence>
<dbReference type="PROSITE" id="PS50111">
    <property type="entry name" value="CHEMOTAXIS_TRANSDUC_2"/>
    <property type="match status" value="1"/>
</dbReference>
<dbReference type="CDD" id="cd06225">
    <property type="entry name" value="HAMP"/>
    <property type="match status" value="2"/>
</dbReference>
<feature type="domain" description="Methyl-accepting transducer" evidence="7">
    <location>
        <begin position="673"/>
        <end position="909"/>
    </location>
</feature>
<feature type="transmembrane region" description="Helical" evidence="5">
    <location>
        <begin position="67"/>
        <end position="90"/>
    </location>
</feature>
<evidence type="ECO:0000256" key="4">
    <source>
        <dbReference type="PROSITE-ProRule" id="PRU00284"/>
    </source>
</evidence>
<dbReference type="RefSeq" id="WP_263743666.1">
    <property type="nucleotide sequence ID" value="NZ_JAOWRF010000010.1"/>
</dbReference>
<dbReference type="PANTHER" id="PTHR32089:SF114">
    <property type="entry name" value="METHYL-ACCEPTING CHEMOTAXIS PROTEIN MCPB"/>
    <property type="match status" value="1"/>
</dbReference>
<dbReference type="Pfam" id="PF01590">
    <property type="entry name" value="GAF"/>
    <property type="match status" value="1"/>
</dbReference>
<dbReference type="Pfam" id="PF00672">
    <property type="entry name" value="HAMP"/>
    <property type="match status" value="1"/>
</dbReference>
<evidence type="ECO:0000256" key="5">
    <source>
        <dbReference type="SAM" id="Phobius"/>
    </source>
</evidence>
<dbReference type="SUPFAM" id="SSF103190">
    <property type="entry name" value="Sensory domain-like"/>
    <property type="match status" value="1"/>
</dbReference>
<name>A0ABT3ASR8_9CYAN</name>
<keyword evidence="5" id="KW-0812">Transmembrane</keyword>
<dbReference type="InterPro" id="IPR003660">
    <property type="entry name" value="HAMP_dom"/>
</dbReference>
<feature type="domain" description="Phytochrome chromophore attachment site" evidence="6">
    <location>
        <begin position="444"/>
        <end position="584"/>
    </location>
</feature>
<keyword evidence="2 4" id="KW-0807">Transducer</keyword>
<evidence type="ECO:0000259" key="8">
    <source>
        <dbReference type="PROSITE" id="PS50885"/>
    </source>
</evidence>
<dbReference type="InterPro" id="IPR003018">
    <property type="entry name" value="GAF"/>
</dbReference>
<gene>
    <name evidence="9" type="ORF">OGM63_01180</name>
</gene>
<dbReference type="SUPFAM" id="SSF158472">
    <property type="entry name" value="HAMP domain-like"/>
    <property type="match status" value="1"/>
</dbReference>
<keyword evidence="1" id="KW-0145">Chemotaxis</keyword>
<evidence type="ECO:0000256" key="1">
    <source>
        <dbReference type="ARBA" id="ARBA00022500"/>
    </source>
</evidence>
<dbReference type="InterPro" id="IPR029016">
    <property type="entry name" value="GAF-like_dom_sf"/>
</dbReference>
<dbReference type="SUPFAM" id="SSF58104">
    <property type="entry name" value="Methyl-accepting chemotaxis protein (MCP) signaling domain"/>
    <property type="match status" value="1"/>
</dbReference>
<dbReference type="Gene3D" id="3.30.450.40">
    <property type="match status" value="1"/>
</dbReference>
<dbReference type="EMBL" id="JAOWRF010000010">
    <property type="protein sequence ID" value="MCV3212150.1"/>
    <property type="molecule type" value="Genomic_DNA"/>
</dbReference>
<dbReference type="InterPro" id="IPR004089">
    <property type="entry name" value="MCPsignal_dom"/>
</dbReference>
<protein>
    <submittedName>
        <fullName evidence="9">Methyl-accepting chemotaxis protein</fullName>
    </submittedName>
</protein>
<evidence type="ECO:0000256" key="3">
    <source>
        <dbReference type="ARBA" id="ARBA00029447"/>
    </source>
</evidence>
<comment type="similarity">
    <text evidence="3">Belongs to the methyl-accepting chemotaxis (MCP) protein family.</text>
</comment>
<dbReference type="CDD" id="cd11386">
    <property type="entry name" value="MCP_signal"/>
    <property type="match status" value="1"/>
</dbReference>
<feature type="domain" description="HAMP" evidence="8">
    <location>
        <begin position="368"/>
        <end position="420"/>
    </location>
</feature>
<dbReference type="InterPro" id="IPR029151">
    <property type="entry name" value="Sensor-like_sf"/>
</dbReference>
<dbReference type="Gene3D" id="3.30.450.20">
    <property type="entry name" value="PAS domain"/>
    <property type="match status" value="1"/>
</dbReference>
<accession>A0ABT3ASR8</accession>
<proteinExistence type="inferred from homology"/>
<evidence type="ECO:0000313" key="10">
    <source>
        <dbReference type="Proteomes" id="UP001526143"/>
    </source>
</evidence>
<evidence type="ECO:0000259" key="6">
    <source>
        <dbReference type="PROSITE" id="PS50046"/>
    </source>
</evidence>
<feature type="domain" description="HAMP" evidence="8">
    <location>
        <begin position="617"/>
        <end position="668"/>
    </location>
</feature>
<dbReference type="InterPro" id="IPR016132">
    <property type="entry name" value="Phyto_chromo_attachment"/>
</dbReference>
<reference evidence="9 10" key="1">
    <citation type="submission" date="2022-10" db="EMBL/GenBank/DDBJ databases">
        <title>Identification of biosynthetic pathway for the production of the potent trypsin inhibitor radiosumin.</title>
        <authorList>
            <person name="Fewer D.P."/>
            <person name="Delbaje E."/>
            <person name="Ouyang X."/>
            <person name="Agostino P.D."/>
            <person name="Wahlsten M."/>
            <person name="Jokela J."/>
            <person name="Permi P."/>
            <person name="Haapaniemi E."/>
            <person name="Koistinen H."/>
        </authorList>
    </citation>
    <scope>NUCLEOTIDE SEQUENCE [LARGE SCALE GENOMIC DNA]</scope>
    <source>
        <strain evidence="9 10">NIES-515</strain>
    </source>
</reference>
<feature type="transmembrane region" description="Helical" evidence="5">
    <location>
        <begin position="344"/>
        <end position="367"/>
    </location>
</feature>
<keyword evidence="10" id="KW-1185">Reference proteome</keyword>
<dbReference type="PROSITE" id="PS50885">
    <property type="entry name" value="HAMP"/>
    <property type="match status" value="2"/>
</dbReference>
<dbReference type="PANTHER" id="PTHR32089">
    <property type="entry name" value="METHYL-ACCEPTING CHEMOTAXIS PROTEIN MCPB"/>
    <property type="match status" value="1"/>
</dbReference>
<dbReference type="Gene3D" id="1.10.287.950">
    <property type="entry name" value="Methyl-accepting chemotaxis protein"/>
    <property type="match status" value="1"/>
</dbReference>
<dbReference type="SMART" id="SM00065">
    <property type="entry name" value="GAF"/>
    <property type="match status" value="1"/>
</dbReference>
<dbReference type="Gene3D" id="6.10.340.10">
    <property type="match status" value="1"/>
</dbReference>
<comment type="caution">
    <text evidence="9">The sequence shown here is derived from an EMBL/GenBank/DDBJ whole genome shotgun (WGS) entry which is preliminary data.</text>
</comment>
<dbReference type="CDD" id="cd12914">
    <property type="entry name" value="PDC1_DGC_like"/>
    <property type="match status" value="1"/>
</dbReference>
<dbReference type="SMART" id="SM00283">
    <property type="entry name" value="MA"/>
    <property type="match status" value="1"/>
</dbReference>
<dbReference type="Pfam" id="PF00015">
    <property type="entry name" value="MCPsignal"/>
    <property type="match status" value="1"/>
</dbReference>
<evidence type="ECO:0000259" key="7">
    <source>
        <dbReference type="PROSITE" id="PS50111"/>
    </source>
</evidence>
<dbReference type="PROSITE" id="PS50046">
    <property type="entry name" value="PHYTOCHROME_2"/>
    <property type="match status" value="1"/>
</dbReference>